<evidence type="ECO:0000313" key="2">
    <source>
        <dbReference type="Proteomes" id="UP001234297"/>
    </source>
</evidence>
<dbReference type="EMBL" id="CM056820">
    <property type="protein sequence ID" value="KAJ8615243.1"/>
    <property type="molecule type" value="Genomic_DNA"/>
</dbReference>
<proteinExistence type="predicted"/>
<accession>A0ACC2K2N4</accession>
<gene>
    <name evidence="1" type="ORF">MRB53_034615</name>
</gene>
<comment type="caution">
    <text evidence="1">The sequence shown here is derived from an EMBL/GenBank/DDBJ whole genome shotgun (WGS) entry which is preliminary data.</text>
</comment>
<sequence>MGKKGRVEWDWCLGMGSDIGREGLGMAGVGEDVRVGIAGLGVGFSVGRVSGCLWGRAWMCLMEGLVATGRFGSGRVGVGRM</sequence>
<evidence type="ECO:0000313" key="1">
    <source>
        <dbReference type="EMBL" id="KAJ8615243.1"/>
    </source>
</evidence>
<dbReference type="Proteomes" id="UP001234297">
    <property type="component" value="Chromosome 12"/>
</dbReference>
<reference evidence="1 2" key="1">
    <citation type="journal article" date="2022" name="Hortic Res">
        <title>A haplotype resolved chromosomal level avocado genome allows analysis of novel avocado genes.</title>
        <authorList>
            <person name="Nath O."/>
            <person name="Fletcher S.J."/>
            <person name="Hayward A."/>
            <person name="Shaw L.M."/>
            <person name="Masouleh A.K."/>
            <person name="Furtado A."/>
            <person name="Henry R.J."/>
            <person name="Mitter N."/>
        </authorList>
    </citation>
    <scope>NUCLEOTIDE SEQUENCE [LARGE SCALE GENOMIC DNA]</scope>
    <source>
        <strain evidence="2">cv. Hass</strain>
    </source>
</reference>
<keyword evidence="2" id="KW-1185">Reference proteome</keyword>
<name>A0ACC2K2N4_PERAE</name>
<organism evidence="1 2">
    <name type="scientific">Persea americana</name>
    <name type="common">Avocado</name>
    <dbReference type="NCBI Taxonomy" id="3435"/>
    <lineage>
        <taxon>Eukaryota</taxon>
        <taxon>Viridiplantae</taxon>
        <taxon>Streptophyta</taxon>
        <taxon>Embryophyta</taxon>
        <taxon>Tracheophyta</taxon>
        <taxon>Spermatophyta</taxon>
        <taxon>Magnoliopsida</taxon>
        <taxon>Magnoliidae</taxon>
        <taxon>Laurales</taxon>
        <taxon>Lauraceae</taxon>
        <taxon>Persea</taxon>
    </lineage>
</organism>
<protein>
    <submittedName>
        <fullName evidence="1">Uncharacterized protein</fullName>
    </submittedName>
</protein>